<dbReference type="AlphaFoldDB" id="A0AAV2D9U1"/>
<sequence length="119" mass="13524">MAINFVPQVDNNEAYYLAQMASGFKELAKINAVEKIVVQTLKPLRERLRVEQVCIIEKDVIDWRAPLLAYLQDPNKMADHVVKFRARSYVVWMEPCINADPMGYMLGGKESLQSHGKGA</sequence>
<evidence type="ECO:0000313" key="2">
    <source>
        <dbReference type="Proteomes" id="UP001497516"/>
    </source>
</evidence>
<reference evidence="1 2" key="1">
    <citation type="submission" date="2024-04" db="EMBL/GenBank/DDBJ databases">
        <authorList>
            <person name="Fracassetti M."/>
        </authorList>
    </citation>
    <scope>NUCLEOTIDE SEQUENCE [LARGE SCALE GENOMIC DNA]</scope>
</reference>
<name>A0AAV2D9U1_9ROSI</name>
<gene>
    <name evidence="1" type="ORF">LTRI10_LOCUS12769</name>
</gene>
<accession>A0AAV2D9U1</accession>
<organism evidence="1 2">
    <name type="scientific">Linum trigynum</name>
    <dbReference type="NCBI Taxonomy" id="586398"/>
    <lineage>
        <taxon>Eukaryota</taxon>
        <taxon>Viridiplantae</taxon>
        <taxon>Streptophyta</taxon>
        <taxon>Embryophyta</taxon>
        <taxon>Tracheophyta</taxon>
        <taxon>Spermatophyta</taxon>
        <taxon>Magnoliopsida</taxon>
        <taxon>eudicotyledons</taxon>
        <taxon>Gunneridae</taxon>
        <taxon>Pentapetalae</taxon>
        <taxon>rosids</taxon>
        <taxon>fabids</taxon>
        <taxon>Malpighiales</taxon>
        <taxon>Linaceae</taxon>
        <taxon>Linum</taxon>
    </lineage>
</organism>
<protein>
    <submittedName>
        <fullName evidence="1">Uncharacterized protein</fullName>
    </submittedName>
</protein>
<evidence type="ECO:0000313" key="1">
    <source>
        <dbReference type="EMBL" id="CAL1370658.1"/>
    </source>
</evidence>
<dbReference type="EMBL" id="OZ034815">
    <property type="protein sequence ID" value="CAL1370658.1"/>
    <property type="molecule type" value="Genomic_DNA"/>
</dbReference>
<keyword evidence="2" id="KW-1185">Reference proteome</keyword>
<proteinExistence type="predicted"/>
<dbReference type="Proteomes" id="UP001497516">
    <property type="component" value="Chromosome 2"/>
</dbReference>